<feature type="transmembrane region" description="Helical" evidence="2">
    <location>
        <begin position="90"/>
        <end position="111"/>
    </location>
</feature>
<keyword evidence="2" id="KW-0472">Membrane</keyword>
<dbReference type="InterPro" id="IPR009091">
    <property type="entry name" value="RCC1/BLIP-II"/>
</dbReference>
<dbReference type="Pfam" id="PF13540">
    <property type="entry name" value="RCC1_2"/>
    <property type="match status" value="2"/>
</dbReference>
<reference evidence="3 4" key="1">
    <citation type="submission" date="2018-11" db="EMBL/GenBank/DDBJ databases">
        <authorList>
            <consortium name="Pathogen Informatics"/>
        </authorList>
    </citation>
    <scope>NUCLEOTIDE SEQUENCE [LARGE SCALE GENOMIC DNA]</scope>
    <source>
        <strain evidence="3 4">NCTC10327</strain>
    </source>
</reference>
<sequence>MILDHDLTPENLRVIASEYPLTEELLDELRTHPSTWPQLQAWTDYVKATGTRIPVPEPTEIPVPAGMEEENTSKPAKPVRRRTGKVRTMVTAVLVVVAAVFGGAAGITTFLKIRGDNVQASSVEASVTPASQLTASVAYGDGFFCRSDGSSVVECVGANDFGQLGAGHSGPAGKHVFDVGGNVEELVAGKNHACALVEGGRLLCWGDNRWMQAAQSIEQVVPPTLVNLNSGSQVSDVAAGEIHTCIIDAAGQVVCWGSDWHGELGSGTQGQIAQGQTLVDIGPGPAQKVYSLRFATCAVDDAGQVVCWGSNDSGRLLAGGPAIVGPTVMGEAQ</sequence>
<dbReference type="AlphaFoldDB" id="A0A7Z8Y8B5"/>
<evidence type="ECO:0000256" key="1">
    <source>
        <dbReference type="SAM" id="MobiDB-lite"/>
    </source>
</evidence>
<dbReference type="PANTHER" id="PTHR45982">
    <property type="entry name" value="REGULATOR OF CHROMOSOME CONDENSATION"/>
    <property type="match status" value="1"/>
</dbReference>
<dbReference type="InterPro" id="IPR000408">
    <property type="entry name" value="Reg_chr_condens"/>
</dbReference>
<name>A0A7Z8Y8B5_9ACTO</name>
<evidence type="ECO:0000313" key="3">
    <source>
        <dbReference type="EMBL" id="VDG75781.1"/>
    </source>
</evidence>
<evidence type="ECO:0000256" key="2">
    <source>
        <dbReference type="SAM" id="Phobius"/>
    </source>
</evidence>
<keyword evidence="2" id="KW-1133">Transmembrane helix</keyword>
<comment type="caution">
    <text evidence="3">The sequence shown here is derived from an EMBL/GenBank/DDBJ whole genome shotgun (WGS) entry which is preliminary data.</text>
</comment>
<protein>
    <submittedName>
        <fullName evidence="3">S-layer protein</fullName>
    </submittedName>
</protein>
<organism evidence="3 4">
    <name type="scientific">Actinobaculum suis</name>
    <dbReference type="NCBI Taxonomy" id="1657"/>
    <lineage>
        <taxon>Bacteria</taxon>
        <taxon>Bacillati</taxon>
        <taxon>Actinomycetota</taxon>
        <taxon>Actinomycetes</taxon>
        <taxon>Actinomycetales</taxon>
        <taxon>Actinomycetaceae</taxon>
        <taxon>Actinobaculum</taxon>
    </lineage>
</organism>
<proteinExistence type="predicted"/>
<dbReference type="RefSeq" id="WP_185933718.1">
    <property type="nucleotide sequence ID" value="NZ_UYIO01000001.1"/>
</dbReference>
<evidence type="ECO:0000313" key="4">
    <source>
        <dbReference type="Proteomes" id="UP000269974"/>
    </source>
</evidence>
<dbReference type="EMBL" id="UYIO01000001">
    <property type="protein sequence ID" value="VDG75781.1"/>
    <property type="molecule type" value="Genomic_DNA"/>
</dbReference>
<feature type="region of interest" description="Disordered" evidence="1">
    <location>
        <begin position="57"/>
        <end position="82"/>
    </location>
</feature>
<dbReference type="SUPFAM" id="SSF50985">
    <property type="entry name" value="RCC1/BLIP-II"/>
    <property type="match status" value="1"/>
</dbReference>
<gene>
    <name evidence="3" type="ORF">NCTC10327_00466</name>
</gene>
<dbReference type="Gene3D" id="2.130.10.30">
    <property type="entry name" value="Regulator of chromosome condensation 1/beta-lactamase-inhibitor protein II"/>
    <property type="match status" value="1"/>
</dbReference>
<dbReference type="PROSITE" id="PS50012">
    <property type="entry name" value="RCC1_3"/>
    <property type="match status" value="1"/>
</dbReference>
<dbReference type="Proteomes" id="UP000269974">
    <property type="component" value="Unassembled WGS sequence"/>
</dbReference>
<accession>A0A7Z8Y8B5</accession>
<dbReference type="InterPro" id="IPR051553">
    <property type="entry name" value="Ran_GTPase-activating"/>
</dbReference>
<dbReference type="PANTHER" id="PTHR45982:SF1">
    <property type="entry name" value="REGULATOR OF CHROMOSOME CONDENSATION"/>
    <property type="match status" value="1"/>
</dbReference>
<dbReference type="GO" id="GO:0005737">
    <property type="term" value="C:cytoplasm"/>
    <property type="evidence" value="ECO:0007669"/>
    <property type="project" value="TreeGrafter"/>
</dbReference>
<keyword evidence="2" id="KW-0812">Transmembrane</keyword>
<dbReference type="GO" id="GO:0005085">
    <property type="term" value="F:guanyl-nucleotide exchange factor activity"/>
    <property type="evidence" value="ECO:0007669"/>
    <property type="project" value="TreeGrafter"/>
</dbReference>